<comment type="subcellular location">
    <subcellularLocation>
        <location evidence="1">Nucleus</location>
        <location evidence="1">Nucleolus</location>
    </subcellularLocation>
</comment>
<feature type="repeat" description="WD" evidence="5">
    <location>
        <begin position="425"/>
        <end position="467"/>
    </location>
</feature>
<evidence type="ECO:0000256" key="6">
    <source>
        <dbReference type="SAM" id="MobiDB-lite"/>
    </source>
</evidence>
<dbReference type="GO" id="GO:0000480">
    <property type="term" value="P:endonucleolytic cleavage in 5'-ETS of tricistronic rRNA transcript (SSU-rRNA, 5.8S rRNA, LSU-rRNA)"/>
    <property type="evidence" value="ECO:0007669"/>
    <property type="project" value="TreeGrafter"/>
</dbReference>
<feature type="repeat" description="WD" evidence="5">
    <location>
        <begin position="59"/>
        <end position="100"/>
    </location>
</feature>
<dbReference type="SMART" id="SM00320">
    <property type="entry name" value="WD40"/>
    <property type="match status" value="13"/>
</dbReference>
<evidence type="ECO:0000313" key="9">
    <source>
        <dbReference type="RefSeq" id="XP_031561373.1"/>
    </source>
</evidence>
<reference evidence="9" key="1">
    <citation type="submission" date="2025-08" db="UniProtKB">
        <authorList>
            <consortium name="RefSeq"/>
        </authorList>
    </citation>
    <scope>IDENTIFICATION</scope>
    <source>
        <tissue evidence="9">Tentacle</tissue>
    </source>
</reference>
<evidence type="ECO:0000313" key="8">
    <source>
        <dbReference type="Proteomes" id="UP000515163"/>
    </source>
</evidence>
<dbReference type="InParanoid" id="A0A6P8I0W9"/>
<keyword evidence="4" id="KW-0539">Nucleus</keyword>
<evidence type="ECO:0000256" key="1">
    <source>
        <dbReference type="ARBA" id="ARBA00004604"/>
    </source>
</evidence>
<feature type="repeat" description="WD" evidence="5">
    <location>
        <begin position="102"/>
        <end position="135"/>
    </location>
</feature>
<protein>
    <submittedName>
        <fullName evidence="9">Transducin beta-like protein 3 isoform X1</fullName>
    </submittedName>
</protein>
<dbReference type="PROSITE" id="PS00678">
    <property type="entry name" value="WD_REPEATS_1"/>
    <property type="match status" value="4"/>
</dbReference>
<dbReference type="PROSITE" id="PS50294">
    <property type="entry name" value="WD_REPEATS_REGION"/>
    <property type="match status" value="8"/>
</dbReference>
<dbReference type="FunFam" id="2.130.10.10:FF:000230">
    <property type="entry name" value="Transducin beta-like protein 3"/>
    <property type="match status" value="1"/>
</dbReference>
<dbReference type="AlphaFoldDB" id="A0A6P8I0W9"/>
<evidence type="ECO:0000256" key="3">
    <source>
        <dbReference type="ARBA" id="ARBA00022737"/>
    </source>
</evidence>
<feature type="domain" description="U3 small nucleolar RNA-associated protein 13 C-terminal" evidence="7">
    <location>
        <begin position="656"/>
        <end position="790"/>
    </location>
</feature>
<feature type="repeat" description="WD" evidence="5">
    <location>
        <begin position="188"/>
        <end position="223"/>
    </location>
</feature>
<evidence type="ECO:0000256" key="5">
    <source>
        <dbReference type="PROSITE-ProRule" id="PRU00221"/>
    </source>
</evidence>
<dbReference type="PANTHER" id="PTHR19854:SF15">
    <property type="entry name" value="TRANSDUCIN BETA-LIKE PROTEIN 3"/>
    <property type="match status" value="1"/>
</dbReference>
<name>A0A6P8I0W9_ACTTE</name>
<dbReference type="InterPro" id="IPR036322">
    <property type="entry name" value="WD40_repeat_dom_sf"/>
</dbReference>
<dbReference type="SUPFAM" id="SSF50978">
    <property type="entry name" value="WD40 repeat-like"/>
    <property type="match status" value="2"/>
</dbReference>
<proteinExistence type="predicted"/>
<feature type="compositionally biased region" description="Polar residues" evidence="6">
    <location>
        <begin position="796"/>
        <end position="805"/>
    </location>
</feature>
<feature type="repeat" description="WD" evidence="5">
    <location>
        <begin position="477"/>
        <end position="518"/>
    </location>
</feature>
<dbReference type="PANTHER" id="PTHR19854">
    <property type="entry name" value="TRANSDUCIN BETA-LIKE 3"/>
    <property type="match status" value="1"/>
</dbReference>
<feature type="compositionally biased region" description="Basic and acidic residues" evidence="6">
    <location>
        <begin position="891"/>
        <end position="901"/>
    </location>
</feature>
<gene>
    <name evidence="9" type="primary">LOC116297298</name>
</gene>
<feature type="repeat" description="WD" evidence="5">
    <location>
        <begin position="561"/>
        <end position="602"/>
    </location>
</feature>
<evidence type="ECO:0000256" key="2">
    <source>
        <dbReference type="ARBA" id="ARBA00022574"/>
    </source>
</evidence>
<dbReference type="GO" id="GO:0000472">
    <property type="term" value="P:endonucleolytic cleavage to generate mature 5'-end of SSU-rRNA from (SSU-rRNA, 5.8S rRNA, LSU-rRNA)"/>
    <property type="evidence" value="ECO:0007669"/>
    <property type="project" value="TreeGrafter"/>
</dbReference>
<dbReference type="InterPro" id="IPR019775">
    <property type="entry name" value="WD40_repeat_CS"/>
</dbReference>
<dbReference type="PRINTS" id="PR00320">
    <property type="entry name" value="GPROTEINBRPT"/>
</dbReference>
<dbReference type="Pfam" id="PF08625">
    <property type="entry name" value="Utp13"/>
    <property type="match status" value="1"/>
</dbReference>
<dbReference type="Pfam" id="PF00400">
    <property type="entry name" value="WD40"/>
    <property type="match status" value="10"/>
</dbReference>
<keyword evidence="3" id="KW-0677">Repeat</keyword>
<dbReference type="RefSeq" id="XP_031561373.1">
    <property type="nucleotide sequence ID" value="XM_031705513.1"/>
</dbReference>
<keyword evidence="8" id="KW-1185">Reference proteome</keyword>
<dbReference type="GO" id="GO:0030686">
    <property type="term" value="C:90S preribosome"/>
    <property type="evidence" value="ECO:0007669"/>
    <property type="project" value="TreeGrafter"/>
</dbReference>
<dbReference type="FunCoup" id="A0A6P8I0W9">
    <property type="interactions" value="2131"/>
</dbReference>
<feature type="repeat" description="WD" evidence="5">
    <location>
        <begin position="380"/>
        <end position="421"/>
    </location>
</feature>
<dbReference type="CDD" id="cd00200">
    <property type="entry name" value="WD40"/>
    <property type="match status" value="2"/>
</dbReference>
<dbReference type="KEGG" id="aten:116297298"/>
<dbReference type="GO" id="GO:0034511">
    <property type="term" value="F:U3 snoRNA binding"/>
    <property type="evidence" value="ECO:0007669"/>
    <property type="project" value="TreeGrafter"/>
</dbReference>
<dbReference type="Proteomes" id="UP000515163">
    <property type="component" value="Unplaced"/>
</dbReference>
<dbReference type="InterPro" id="IPR015943">
    <property type="entry name" value="WD40/YVTN_repeat-like_dom_sf"/>
</dbReference>
<organism evidence="8 9">
    <name type="scientific">Actinia tenebrosa</name>
    <name type="common">Australian red waratah sea anemone</name>
    <dbReference type="NCBI Taxonomy" id="6105"/>
    <lineage>
        <taxon>Eukaryota</taxon>
        <taxon>Metazoa</taxon>
        <taxon>Cnidaria</taxon>
        <taxon>Anthozoa</taxon>
        <taxon>Hexacorallia</taxon>
        <taxon>Actiniaria</taxon>
        <taxon>Actiniidae</taxon>
        <taxon>Actinia</taxon>
    </lineage>
</organism>
<evidence type="ECO:0000256" key="4">
    <source>
        <dbReference type="ARBA" id="ARBA00023242"/>
    </source>
</evidence>
<feature type="repeat" description="WD" evidence="5">
    <location>
        <begin position="603"/>
        <end position="635"/>
    </location>
</feature>
<dbReference type="InterPro" id="IPR001680">
    <property type="entry name" value="WD40_rpt"/>
</dbReference>
<feature type="repeat" description="WD" evidence="5">
    <location>
        <begin position="519"/>
        <end position="560"/>
    </location>
</feature>
<feature type="repeat" description="WD" evidence="5">
    <location>
        <begin position="144"/>
        <end position="187"/>
    </location>
</feature>
<keyword evidence="2 5" id="KW-0853">WD repeat</keyword>
<dbReference type="Gene3D" id="2.130.10.10">
    <property type="entry name" value="YVTN repeat-like/Quinoprotein amine dehydrogenase"/>
    <property type="match status" value="5"/>
</dbReference>
<dbReference type="GeneID" id="116297298"/>
<dbReference type="GO" id="GO:0032040">
    <property type="term" value="C:small-subunit processome"/>
    <property type="evidence" value="ECO:0007669"/>
    <property type="project" value="InterPro"/>
</dbReference>
<dbReference type="InterPro" id="IPR013934">
    <property type="entry name" value="Utp13_C"/>
</dbReference>
<sequence>MSSSSTTILKSNYEITSKIEALYTGGKIQFSGDEEYVFCLCTEKVQVVQVDSGKIVHSLEEEGDVISCFASSPDDQYLVTAGKNLLLRQWDWKEGKQTKTWKAIHVAPISSMVFDSTSTLLATGSSDSTIKVWDIVKQYYTHNLKGSKGVVSLVQFHPNSEVLQLFSASDDCKIRIWDLNKSRCIVVLESHFSVVTSLAFNSSHKTMISSSRDNVLNMWDLENIHQPNRKPPRTIPCYEGVESVVMVTGDQSLPGFSDKDGECFITAGSKGQLRFWNLKTGKCVHTLSVKESLNIDDDNSQHIVHATLCEKKNMLSVVTFDHNIMMYDLQTLKKTKQLVGYNDDILDMCFAGPDNKHLAVATNSNDIRIYEMDTLDCRILSGHSNIVLSLDVNTDGCKIVTGSKDNEVRIWNMDTANHYSCVAVGKGHTHAVSTVAWSRTGDEFVVSGSQDSTIKVWTVPQSNADLSVANMIVKVTEKVHDKDVNSVAVSPNDKLLATGSQDKTAKVWRTKDGTLLGTLRGHKRGVWCVQFSPVDQCIVSASGDSTIKIWALSDMTCVKTFEGHSSSVLKVMFVSRGMQLVSSGSDGLVKLWTIKTNECVKTFDQHNDKVWCIAANRTEELLLSGGADSVINIWKDVTLEEQQQAHEESEKTILMEQELSNLLYDKKYIDAVGLAITLDQPWRVLKIFKDMLLSQEGREQLEHTIKALREDQIDAVVRYIVDWNTNAKNTHTSQTVLSIILKSKSPYDLMERPNIKETIEAILPYTERHMRRMNRLLQQSEFLEYTWQRMKLSSATDSHLQSTQASTSERTCEESTSRIIPSPPSPTSTTKVTDKTVEPADDPAIKSKTLQVFNSLEKENKENGKIDSENEEKKDEELSEESKKTSKKRKLANEVKGEKDKAKKRNTKTLQQVAH</sequence>
<dbReference type="OrthoDB" id="5414888at2759"/>
<feature type="compositionally biased region" description="Basic and acidic residues" evidence="6">
    <location>
        <begin position="856"/>
        <end position="884"/>
    </location>
</feature>
<feature type="region of interest" description="Disordered" evidence="6">
    <location>
        <begin position="796"/>
        <end position="915"/>
    </location>
</feature>
<accession>A0A6P8I0W9</accession>
<evidence type="ECO:0000259" key="7">
    <source>
        <dbReference type="Pfam" id="PF08625"/>
    </source>
</evidence>
<dbReference type="InterPro" id="IPR020472">
    <property type="entry name" value="WD40_PAC1"/>
</dbReference>
<dbReference type="PROSITE" id="PS50082">
    <property type="entry name" value="WD_REPEATS_2"/>
    <property type="match status" value="10"/>
</dbReference>